<comment type="caution">
    <text evidence="4">The sequence shown here is derived from an EMBL/GenBank/DDBJ whole genome shotgun (WGS) entry which is preliminary data.</text>
</comment>
<name>A0ABT7PD99_9BACT</name>
<dbReference type="InterPro" id="IPR036909">
    <property type="entry name" value="Cyt_c-like_dom_sf"/>
</dbReference>
<dbReference type="Pfam" id="PF07587">
    <property type="entry name" value="PSD1"/>
    <property type="match status" value="1"/>
</dbReference>
<proteinExistence type="predicted"/>
<feature type="domain" description="Cytochrome C Planctomycete-type" evidence="3">
    <location>
        <begin position="49"/>
        <end position="108"/>
    </location>
</feature>
<evidence type="ECO:0000259" key="2">
    <source>
        <dbReference type="Pfam" id="PF07587"/>
    </source>
</evidence>
<evidence type="ECO:0000313" key="4">
    <source>
        <dbReference type="EMBL" id="MDM4014472.1"/>
    </source>
</evidence>
<dbReference type="SUPFAM" id="SSF46626">
    <property type="entry name" value="Cytochrome c"/>
    <property type="match status" value="1"/>
</dbReference>
<sequence length="814" mass="92255">MIDRFRLRTTLIATAALLGIGFTANSVLKAADSTVDFQKQIQPILAKKCFSCHGPDEAESSLSFASQDEAFAETDSGEHAIVPGDIEASVMIARMRTEDEWERMPPEGDPVSDEEIALIETWIKEGAKWEKHWAFEPVAHPEVPTVDNARWQANPIDAFIYDAVASKGLTPNEPATKRDLVKRVYYDLTGLPPSKGEVDAFVADQSPDAFKNLTEELLASPHYGERWGRHWLDLVRFAETNSFERDGPKANAWKYRDYVIRSFNEDKPYDQFIREQLAGDELDEVTKESMTATGYYRLGIWDDEPADELQARFDALDDIILTTGQVFLGLTMNCARCHDHKIDPIPQTDYYGMLSFFEDLTPYARRGDLSIYSQVDVSSQSLKDRYAENDQKRREIEKAMHDLEQSGIVKMSAPDQRATEGARRDRNRVLKAKLRQHLSDADWAKYESLKRDLEANREELKNLPKRERVMGLAKYRKVDKPTYVLFRGNAHSPSDEVGPVFPTLFDVDPPAIPDVEPSEDRSSGRRRVLADWIASPDNMMTARVMVNRIWQYHFGRGIVRSTNNFGMLGTPPTHPKLLDYLANKFVEEGWSVKQMHRLILSSQAYQMSSEGDKKALGIDPDNELFWRFDPRRLSAEEIRDSILAATGSLNRKTYGPSIYPELSPEVLAGQSKPGDGWGKSSITDQNRRSVYIYVKRSLLTPMLSAFDFPDPDLTCEARFMTLQPAQALSLLNGDFAGQQAKQLAESVRANDLSHEDLVRAVIPRVLLRSATDAEIGDGVRLMQSLAEKHGLSDDESKRLYCLSVLNWNEFLFVD</sequence>
<dbReference type="Pfam" id="PF07635">
    <property type="entry name" value="PSCyt1"/>
    <property type="match status" value="1"/>
</dbReference>
<dbReference type="Proteomes" id="UP001239462">
    <property type="component" value="Unassembled WGS sequence"/>
</dbReference>
<dbReference type="PANTHER" id="PTHR35889">
    <property type="entry name" value="CYCLOINULO-OLIGOSACCHARIDE FRUCTANOTRANSFERASE-RELATED"/>
    <property type="match status" value="1"/>
</dbReference>
<protein>
    <submittedName>
        <fullName evidence="4">DUF1553 domain-containing protein</fullName>
    </submittedName>
</protein>
<dbReference type="Pfam" id="PF07583">
    <property type="entry name" value="PSCyt2"/>
    <property type="match status" value="1"/>
</dbReference>
<dbReference type="EMBL" id="JASZZN010000002">
    <property type="protein sequence ID" value="MDM4014472.1"/>
    <property type="molecule type" value="Genomic_DNA"/>
</dbReference>
<dbReference type="InterPro" id="IPR011429">
    <property type="entry name" value="Cyt_c_Planctomycete-type"/>
</dbReference>
<feature type="domain" description="DUF1549" evidence="1">
    <location>
        <begin position="155"/>
        <end position="360"/>
    </location>
</feature>
<dbReference type="InterPro" id="IPR011444">
    <property type="entry name" value="DUF1549"/>
</dbReference>
<dbReference type="PANTHER" id="PTHR35889:SF3">
    <property type="entry name" value="F-BOX DOMAIN-CONTAINING PROTEIN"/>
    <property type="match status" value="1"/>
</dbReference>
<reference evidence="4 5" key="1">
    <citation type="submission" date="2023-06" db="EMBL/GenBank/DDBJ databases">
        <title>Roseiconus lacunae JC819 isolated from Gulf of Mannar region, Tamil Nadu.</title>
        <authorList>
            <person name="Pk S."/>
            <person name="Ch S."/>
            <person name="Ch V.R."/>
        </authorList>
    </citation>
    <scope>NUCLEOTIDE SEQUENCE [LARGE SCALE GENOMIC DNA]</scope>
    <source>
        <strain evidence="4 5">JC819</strain>
    </source>
</reference>
<evidence type="ECO:0000259" key="1">
    <source>
        <dbReference type="Pfam" id="PF07583"/>
    </source>
</evidence>
<dbReference type="RefSeq" id="WP_289162217.1">
    <property type="nucleotide sequence ID" value="NZ_JASZZN010000002.1"/>
</dbReference>
<dbReference type="InterPro" id="IPR022655">
    <property type="entry name" value="DUF1553"/>
</dbReference>
<keyword evidence="5" id="KW-1185">Reference proteome</keyword>
<evidence type="ECO:0000313" key="5">
    <source>
        <dbReference type="Proteomes" id="UP001239462"/>
    </source>
</evidence>
<accession>A0ABT7PD99</accession>
<gene>
    <name evidence="4" type="ORF">QTN89_03440</name>
</gene>
<organism evidence="4 5">
    <name type="scientific">Roseiconus lacunae</name>
    <dbReference type="NCBI Taxonomy" id="2605694"/>
    <lineage>
        <taxon>Bacteria</taxon>
        <taxon>Pseudomonadati</taxon>
        <taxon>Planctomycetota</taxon>
        <taxon>Planctomycetia</taxon>
        <taxon>Pirellulales</taxon>
        <taxon>Pirellulaceae</taxon>
        <taxon>Roseiconus</taxon>
    </lineage>
</organism>
<feature type="domain" description="DUF1553" evidence="2">
    <location>
        <begin position="525"/>
        <end position="777"/>
    </location>
</feature>
<evidence type="ECO:0000259" key="3">
    <source>
        <dbReference type="Pfam" id="PF07635"/>
    </source>
</evidence>